<comment type="similarity">
    <text evidence="1 4">Belongs to the iron/ascorbate-dependent oxidoreductase family.</text>
</comment>
<dbReference type="Pfam" id="PF14226">
    <property type="entry name" value="DIOX_N"/>
    <property type="match status" value="1"/>
</dbReference>
<dbReference type="PROSITE" id="PS51471">
    <property type="entry name" value="FE2OG_OXY"/>
    <property type="match status" value="1"/>
</dbReference>
<evidence type="ECO:0000313" key="7">
    <source>
        <dbReference type="EMBL" id="KAK9676106.1"/>
    </source>
</evidence>
<dbReference type="InterPro" id="IPR050295">
    <property type="entry name" value="Plant_2OG-oxidoreductases"/>
</dbReference>
<reference evidence="7" key="1">
    <citation type="submission" date="2024-03" db="EMBL/GenBank/DDBJ databases">
        <title>WGS assembly of Saponaria officinalis var. Norfolk2.</title>
        <authorList>
            <person name="Jenkins J."/>
            <person name="Shu S."/>
            <person name="Grimwood J."/>
            <person name="Barry K."/>
            <person name="Goodstein D."/>
            <person name="Schmutz J."/>
            <person name="Leebens-Mack J."/>
            <person name="Osbourn A."/>
        </authorList>
    </citation>
    <scope>NUCLEOTIDE SEQUENCE [LARGE SCALE GENOMIC DNA]</scope>
    <source>
        <strain evidence="7">JIC</strain>
    </source>
</reference>
<dbReference type="EMBL" id="JBDFQZ010000011">
    <property type="protein sequence ID" value="KAK9676106.1"/>
    <property type="molecule type" value="Genomic_DNA"/>
</dbReference>
<evidence type="ECO:0000256" key="1">
    <source>
        <dbReference type="ARBA" id="ARBA00008056"/>
    </source>
</evidence>
<sequence>MANDLPYMDSNLIDLSLLKSPSPIIVAEELKKLKSFMISWGCFQLINHGMSIDFLDEVRNISKKFFNLPSEEKEKYSKTPDNPQGYGTDYSPENDSPASYRLFLTVYPEEQRMPDRWPETPNKFRDILWGYILKVKTLHDTIVQAIARSINLEENSFVDGYGENSQVVARINYYPPFPLTDFMRTISKHTDRSATTFLLKDTQIEALEVEKDSQWFKVPVIPHAIMVLAGDQLEIMSNGIFKSVEHRVKSNPEKDRISFAMFFSPDHEKEIGPLNELVTEDRPALYKPIKRYIDLFDIYYPKGIHPLTAVKI</sequence>
<dbReference type="AlphaFoldDB" id="A0AAW1HH75"/>
<evidence type="ECO:0000256" key="4">
    <source>
        <dbReference type="RuleBase" id="RU003682"/>
    </source>
</evidence>
<evidence type="ECO:0000256" key="2">
    <source>
        <dbReference type="ARBA" id="ARBA00022723"/>
    </source>
</evidence>
<organism evidence="7 8">
    <name type="scientific">Saponaria officinalis</name>
    <name type="common">Common soapwort</name>
    <name type="synonym">Lychnis saponaria</name>
    <dbReference type="NCBI Taxonomy" id="3572"/>
    <lineage>
        <taxon>Eukaryota</taxon>
        <taxon>Viridiplantae</taxon>
        <taxon>Streptophyta</taxon>
        <taxon>Embryophyta</taxon>
        <taxon>Tracheophyta</taxon>
        <taxon>Spermatophyta</taxon>
        <taxon>Magnoliopsida</taxon>
        <taxon>eudicotyledons</taxon>
        <taxon>Gunneridae</taxon>
        <taxon>Pentapetalae</taxon>
        <taxon>Caryophyllales</taxon>
        <taxon>Caryophyllaceae</taxon>
        <taxon>Caryophylleae</taxon>
        <taxon>Saponaria</taxon>
    </lineage>
</organism>
<name>A0AAW1HH75_SAPOF</name>
<proteinExistence type="inferred from homology"/>
<dbReference type="PANTHER" id="PTHR47991">
    <property type="entry name" value="OXOGLUTARATE/IRON-DEPENDENT DIOXYGENASE"/>
    <property type="match status" value="1"/>
</dbReference>
<dbReference type="GO" id="GO:0046872">
    <property type="term" value="F:metal ion binding"/>
    <property type="evidence" value="ECO:0007669"/>
    <property type="project" value="UniProtKB-KW"/>
</dbReference>
<evidence type="ECO:0000259" key="6">
    <source>
        <dbReference type="PROSITE" id="PS51471"/>
    </source>
</evidence>
<protein>
    <recommendedName>
        <fullName evidence="6">Fe2OG dioxygenase domain-containing protein</fullName>
    </recommendedName>
</protein>
<dbReference type="GO" id="GO:0016491">
    <property type="term" value="F:oxidoreductase activity"/>
    <property type="evidence" value="ECO:0007669"/>
    <property type="project" value="UniProtKB-KW"/>
</dbReference>
<feature type="domain" description="Fe2OG dioxygenase" evidence="6">
    <location>
        <begin position="165"/>
        <end position="265"/>
    </location>
</feature>
<evidence type="ECO:0000256" key="3">
    <source>
        <dbReference type="ARBA" id="ARBA00023004"/>
    </source>
</evidence>
<feature type="region of interest" description="Disordered" evidence="5">
    <location>
        <begin position="72"/>
        <end position="96"/>
    </location>
</feature>
<dbReference type="InterPro" id="IPR027443">
    <property type="entry name" value="IPNS-like_sf"/>
</dbReference>
<dbReference type="SUPFAM" id="SSF51197">
    <property type="entry name" value="Clavaminate synthase-like"/>
    <property type="match status" value="1"/>
</dbReference>
<dbReference type="InterPro" id="IPR026992">
    <property type="entry name" value="DIOX_N"/>
</dbReference>
<gene>
    <name evidence="7" type="ORF">RND81_11G054500</name>
</gene>
<accession>A0AAW1HH75</accession>
<keyword evidence="8" id="KW-1185">Reference proteome</keyword>
<dbReference type="InterPro" id="IPR044861">
    <property type="entry name" value="IPNS-like_FE2OG_OXY"/>
</dbReference>
<dbReference type="Gene3D" id="2.60.120.330">
    <property type="entry name" value="B-lactam Antibiotic, Isopenicillin N Synthase, Chain"/>
    <property type="match status" value="1"/>
</dbReference>
<keyword evidence="2 4" id="KW-0479">Metal-binding</keyword>
<keyword evidence="4" id="KW-0560">Oxidoreductase</keyword>
<dbReference type="Proteomes" id="UP001443914">
    <property type="component" value="Unassembled WGS sequence"/>
</dbReference>
<keyword evidence="3 4" id="KW-0408">Iron</keyword>
<evidence type="ECO:0000313" key="8">
    <source>
        <dbReference type="Proteomes" id="UP001443914"/>
    </source>
</evidence>
<dbReference type="InterPro" id="IPR005123">
    <property type="entry name" value="Oxoglu/Fe-dep_dioxygenase_dom"/>
</dbReference>
<dbReference type="Pfam" id="PF03171">
    <property type="entry name" value="2OG-FeII_Oxy"/>
    <property type="match status" value="1"/>
</dbReference>
<evidence type="ECO:0000256" key="5">
    <source>
        <dbReference type="SAM" id="MobiDB-lite"/>
    </source>
</evidence>
<comment type="caution">
    <text evidence="7">The sequence shown here is derived from an EMBL/GenBank/DDBJ whole genome shotgun (WGS) entry which is preliminary data.</text>
</comment>